<evidence type="ECO:0000256" key="1">
    <source>
        <dbReference type="SAM" id="MobiDB-lite"/>
    </source>
</evidence>
<name>F0ZEY8_DICPU</name>
<sequence length="161" mass="18721">MDKIIHGFVAGFVQKKLVETLSKNKQFQKMSLQFRDKVDELTGANSKNFNSTYNNNNNNNNNKNNFNSNNSNNTTMRYSNDIYANQRIYEQQQRLQSQQQNNSLYNNNNNNYNTNNNNNEKSFLSHLFDGIKEEFSSEVNRIKSGGKSTDIPDKTKDIKKN</sequence>
<gene>
    <name evidence="2" type="ORF">DICPUDRAFT_86946</name>
</gene>
<dbReference type="eggNOG" id="ENOG502RI74">
    <property type="taxonomic scope" value="Eukaryota"/>
</dbReference>
<dbReference type="InParanoid" id="F0ZEY8"/>
<dbReference type="FunCoup" id="F0ZEY8">
    <property type="interactions" value="398"/>
</dbReference>
<evidence type="ECO:0000313" key="2">
    <source>
        <dbReference type="EMBL" id="EGC37489.1"/>
    </source>
</evidence>
<proteinExistence type="predicted"/>
<evidence type="ECO:0000313" key="3">
    <source>
        <dbReference type="Proteomes" id="UP000001064"/>
    </source>
</evidence>
<organism evidence="2 3">
    <name type="scientific">Dictyostelium purpureum</name>
    <name type="common">Slime mold</name>
    <dbReference type="NCBI Taxonomy" id="5786"/>
    <lineage>
        <taxon>Eukaryota</taxon>
        <taxon>Amoebozoa</taxon>
        <taxon>Evosea</taxon>
        <taxon>Eumycetozoa</taxon>
        <taxon>Dictyostelia</taxon>
        <taxon>Dictyosteliales</taxon>
        <taxon>Dictyosteliaceae</taxon>
        <taxon>Dictyostelium</taxon>
    </lineage>
</organism>
<feature type="compositionally biased region" description="Low complexity" evidence="1">
    <location>
        <begin position="45"/>
        <end position="74"/>
    </location>
</feature>
<protein>
    <submittedName>
        <fullName evidence="2">Uncharacterized protein</fullName>
    </submittedName>
</protein>
<feature type="region of interest" description="Disordered" evidence="1">
    <location>
        <begin position="43"/>
        <end position="76"/>
    </location>
</feature>
<feature type="compositionally biased region" description="Basic and acidic residues" evidence="1">
    <location>
        <begin position="150"/>
        <end position="161"/>
    </location>
</feature>
<dbReference type="AlphaFoldDB" id="F0ZEY8"/>
<dbReference type="RefSeq" id="XP_003285963.1">
    <property type="nucleotide sequence ID" value="XM_003285915.1"/>
</dbReference>
<dbReference type="VEuPathDB" id="AmoebaDB:DICPUDRAFT_86946"/>
<reference evidence="3" key="1">
    <citation type="journal article" date="2011" name="Genome Biol.">
        <title>Comparative genomics of the social amoebae Dictyostelium discoideum and Dictyostelium purpureum.</title>
        <authorList>
            <consortium name="US DOE Joint Genome Institute (JGI-PGF)"/>
            <person name="Sucgang R."/>
            <person name="Kuo A."/>
            <person name="Tian X."/>
            <person name="Salerno W."/>
            <person name="Parikh A."/>
            <person name="Feasley C.L."/>
            <person name="Dalin E."/>
            <person name="Tu H."/>
            <person name="Huang E."/>
            <person name="Barry K."/>
            <person name="Lindquist E."/>
            <person name="Shapiro H."/>
            <person name="Bruce D."/>
            <person name="Schmutz J."/>
            <person name="Salamov A."/>
            <person name="Fey P."/>
            <person name="Gaudet P."/>
            <person name="Anjard C."/>
            <person name="Babu M.M."/>
            <person name="Basu S."/>
            <person name="Bushmanova Y."/>
            <person name="van der Wel H."/>
            <person name="Katoh-Kurasawa M."/>
            <person name="Dinh C."/>
            <person name="Coutinho P.M."/>
            <person name="Saito T."/>
            <person name="Elias M."/>
            <person name="Schaap P."/>
            <person name="Kay R.R."/>
            <person name="Henrissat B."/>
            <person name="Eichinger L."/>
            <person name="Rivero F."/>
            <person name="Putnam N.H."/>
            <person name="West C.M."/>
            <person name="Loomis W.F."/>
            <person name="Chisholm R.L."/>
            <person name="Shaulsky G."/>
            <person name="Strassmann J.E."/>
            <person name="Queller D.C."/>
            <person name="Kuspa A."/>
            <person name="Grigoriev I.V."/>
        </authorList>
    </citation>
    <scope>NUCLEOTIDE SEQUENCE [LARGE SCALE GENOMIC DNA]</scope>
    <source>
        <strain evidence="3">QSDP1</strain>
    </source>
</reference>
<feature type="region of interest" description="Disordered" evidence="1">
    <location>
        <begin position="139"/>
        <end position="161"/>
    </location>
</feature>
<feature type="region of interest" description="Disordered" evidence="1">
    <location>
        <begin position="94"/>
        <end position="120"/>
    </location>
</feature>
<keyword evidence="3" id="KW-1185">Reference proteome</keyword>
<dbReference type="KEGG" id="dpp:DICPUDRAFT_86946"/>
<dbReference type="Proteomes" id="UP000001064">
    <property type="component" value="Unassembled WGS sequence"/>
</dbReference>
<dbReference type="GeneID" id="10499705"/>
<dbReference type="EMBL" id="GL870998">
    <property type="protein sequence ID" value="EGC37489.1"/>
    <property type="molecule type" value="Genomic_DNA"/>
</dbReference>
<accession>F0ZEY8</accession>
<dbReference type="OrthoDB" id="20503at2759"/>